<dbReference type="GO" id="GO:0005524">
    <property type="term" value="F:ATP binding"/>
    <property type="evidence" value="ECO:0007669"/>
    <property type="project" value="UniProtKB-UniRule"/>
</dbReference>
<dbReference type="InterPro" id="IPR013498">
    <property type="entry name" value="Topo_IA_Znf"/>
</dbReference>
<dbReference type="GO" id="GO:0003916">
    <property type="term" value="F:DNA topoisomerase activity"/>
    <property type="evidence" value="ECO:0007669"/>
    <property type="project" value="InterPro"/>
</dbReference>
<evidence type="ECO:0000256" key="3">
    <source>
        <dbReference type="ARBA" id="ARBA00022806"/>
    </source>
</evidence>
<dbReference type="Proteomes" id="UP000244335">
    <property type="component" value="Unassembled WGS sequence"/>
</dbReference>
<evidence type="ECO:0000259" key="10">
    <source>
        <dbReference type="PROSITE" id="PS51198"/>
    </source>
</evidence>
<evidence type="ECO:0000256" key="9">
    <source>
        <dbReference type="PROSITE-ProRule" id="PRU00560"/>
    </source>
</evidence>
<gene>
    <name evidence="11" type="ORF">DC430_12265</name>
</gene>
<dbReference type="GO" id="GO:0003677">
    <property type="term" value="F:DNA binding"/>
    <property type="evidence" value="ECO:0007669"/>
    <property type="project" value="InterPro"/>
</dbReference>
<accession>A0AA92C3X3</accession>
<protein>
    <recommendedName>
        <fullName evidence="7">DNA 3'-5' helicase</fullName>
        <ecNumber evidence="7">5.6.2.4</ecNumber>
    </recommendedName>
</protein>
<name>A0AA92C3X3_RHIRH</name>
<dbReference type="InterPro" id="IPR000212">
    <property type="entry name" value="DNA_helicase_UvrD/REP"/>
</dbReference>
<dbReference type="Pfam" id="PF13361">
    <property type="entry name" value="UvrD_C"/>
    <property type="match status" value="1"/>
</dbReference>
<evidence type="ECO:0000313" key="11">
    <source>
        <dbReference type="EMBL" id="PVE54319.1"/>
    </source>
</evidence>
<evidence type="ECO:0000256" key="1">
    <source>
        <dbReference type="ARBA" id="ARBA00022741"/>
    </source>
</evidence>
<dbReference type="Gene3D" id="3.40.50.300">
    <property type="entry name" value="P-loop containing nucleotide triphosphate hydrolases"/>
    <property type="match status" value="3"/>
</dbReference>
<dbReference type="EC" id="5.6.2.4" evidence="7"/>
<dbReference type="Gene3D" id="3.40.91.30">
    <property type="match status" value="1"/>
</dbReference>
<keyword evidence="5" id="KW-0413">Isomerase</keyword>
<comment type="catalytic activity">
    <reaction evidence="6">
        <text>Couples ATP hydrolysis with the unwinding of duplex DNA by translocating in the 3'-5' direction.</text>
        <dbReference type="EC" id="5.6.2.4"/>
    </reaction>
</comment>
<comment type="caution">
    <text evidence="11">The sequence shown here is derived from an EMBL/GenBank/DDBJ whole genome shotgun (WGS) entry which is preliminary data.</text>
</comment>
<dbReference type="SUPFAM" id="SSF52540">
    <property type="entry name" value="P-loop containing nucleoside triphosphate hydrolases"/>
    <property type="match status" value="1"/>
</dbReference>
<proteinExistence type="predicted"/>
<dbReference type="PANTHER" id="PTHR11070">
    <property type="entry name" value="UVRD / RECB / PCRA DNA HELICASE FAMILY MEMBER"/>
    <property type="match status" value="1"/>
</dbReference>
<evidence type="ECO:0000256" key="7">
    <source>
        <dbReference type="ARBA" id="ARBA00034808"/>
    </source>
</evidence>
<reference evidence="11 12" key="1">
    <citation type="submission" date="2018-04" db="EMBL/GenBank/DDBJ databases">
        <authorList>
            <person name="Hagen T."/>
        </authorList>
    </citation>
    <scope>NUCLEOTIDE SEQUENCE [LARGE SCALE GENOMIC DNA]</scope>
    <source>
        <strain evidence="11 12">TPD7009</strain>
    </source>
</reference>
<dbReference type="Gene3D" id="3.30.65.10">
    <property type="entry name" value="Bacterial Topoisomerase I, domain 1"/>
    <property type="match status" value="1"/>
</dbReference>
<dbReference type="EMBL" id="QDFR01000003">
    <property type="protein sequence ID" value="PVE54319.1"/>
    <property type="molecule type" value="Genomic_DNA"/>
</dbReference>
<dbReference type="GO" id="GO:0016787">
    <property type="term" value="F:hydrolase activity"/>
    <property type="evidence" value="ECO:0007669"/>
    <property type="project" value="UniProtKB-UniRule"/>
</dbReference>
<evidence type="ECO:0000256" key="5">
    <source>
        <dbReference type="ARBA" id="ARBA00023235"/>
    </source>
</evidence>
<dbReference type="GO" id="GO:0005829">
    <property type="term" value="C:cytosol"/>
    <property type="evidence" value="ECO:0007669"/>
    <property type="project" value="TreeGrafter"/>
</dbReference>
<comment type="catalytic activity">
    <reaction evidence="8">
        <text>ATP + H2O = ADP + phosphate + H(+)</text>
        <dbReference type="Rhea" id="RHEA:13065"/>
        <dbReference type="ChEBI" id="CHEBI:15377"/>
        <dbReference type="ChEBI" id="CHEBI:15378"/>
        <dbReference type="ChEBI" id="CHEBI:30616"/>
        <dbReference type="ChEBI" id="CHEBI:43474"/>
        <dbReference type="ChEBI" id="CHEBI:456216"/>
        <dbReference type="EC" id="5.6.2.4"/>
    </reaction>
</comment>
<evidence type="ECO:0000256" key="8">
    <source>
        <dbReference type="ARBA" id="ARBA00048988"/>
    </source>
</evidence>
<dbReference type="InterPro" id="IPR014017">
    <property type="entry name" value="DNA_helicase_UvrD-like_C"/>
</dbReference>
<organism evidence="11 12">
    <name type="scientific">Rhizobium rhizogenes</name>
    <name type="common">Agrobacterium rhizogenes</name>
    <dbReference type="NCBI Taxonomy" id="359"/>
    <lineage>
        <taxon>Bacteria</taxon>
        <taxon>Pseudomonadati</taxon>
        <taxon>Pseudomonadota</taxon>
        <taxon>Alphaproteobacteria</taxon>
        <taxon>Hyphomicrobiales</taxon>
        <taxon>Rhizobiaceae</taxon>
        <taxon>Rhizobium/Agrobacterium group</taxon>
        <taxon>Rhizobium</taxon>
    </lineage>
</organism>
<sequence>MELTGQHLSFCRRSHTSLVALQEITSSPLVRKNWMSSSVSVPLATSDHVVLSGVKHSEALLFAEEVRRAWVSCNRDLLDTEASRISRVYDAIAGLSQPSSYPAACVIAPLLENAKLLDAQVLSKFSLEAIGPDEAARVEFVRKFVARPAILRKAATETFIASALGRWRDFFDTTESKPLTPEQRLSVIVDEDATLVLAGAGSGKTSVITVKAAYLVRAGIRRPEEVLLLAFAKDAAAEMSKRVKDRSGVPIHAQTFHALAYGIIGKVEGTKPALADHASDDLLFVNIIKQILKDLVFQLSEVSKAIIQWFSHFLVEPKTEWDFKTKHEFYKHMEQQDLRTLQGEIVKSYEELQIANWLYENGIEYEYEPTYEHEVSTGGRRVYCPDFRLTESGVYIEHFGVRRKKVPDGNERLFTAPFIDTDEYLRGMTWKREVHAQNQTILIETYSYERQEGTLLTGLEEKLSRHVTVRPRSPETIFDRIAELKQVDSFSQLLATFLRKFKGGGYTVADCDAKSARMKFTPRAKAFLAVFEPVFQEYQRRLDDRIDFEDMVLRAARYVETSRYVSPFRHILVDEFQDISQGRARLVKALKAQHADARIFAVGDDWQSIFRFAGSDIQLMRHFGDEFGGTFNGEAGIHSTVDLGRTFRSVEQIAFAAKAFVLKNPAQLSKNIVPASKATSPAIKIAMTPYRGEEQKLCEVLAGIHEKVAPDAKASVLLLGRYRSLKPDIAGLQQQFPRISIGFKTIHASKGLEADHVVLLKADSGRMGFPSEIVDDPLLSLVSPEQEPFEHAEERRVMYVAMTRARHTFTILASEAKPSSFVIELMQEAAYADAVLSREEAVSYECQECGGRLLASRSQAGRTFYSCEHTHHCGNWLPACVACGNALPDRIDGSSEATCRCGQTYPACDKCESGWLVERSGKYGKFLSCVRYKDCDGKRRKRASTIDVESPATPSRGRR</sequence>
<keyword evidence="3 9" id="KW-0347">Helicase</keyword>
<feature type="domain" description="UvrD-like helicase ATP-binding" evidence="10">
    <location>
        <begin position="177"/>
        <end position="650"/>
    </location>
</feature>
<dbReference type="GO" id="GO:0043138">
    <property type="term" value="F:3'-5' DNA helicase activity"/>
    <property type="evidence" value="ECO:0007669"/>
    <property type="project" value="UniProtKB-EC"/>
</dbReference>
<dbReference type="GO" id="GO:0006265">
    <property type="term" value="P:DNA topological change"/>
    <property type="evidence" value="ECO:0007669"/>
    <property type="project" value="InterPro"/>
</dbReference>
<dbReference type="InterPro" id="IPR027417">
    <property type="entry name" value="P-loop_NTPase"/>
</dbReference>
<dbReference type="AlphaFoldDB" id="A0AA92C3X3"/>
<dbReference type="Pfam" id="PF01396">
    <property type="entry name" value="Zn_ribbon_Top1"/>
    <property type="match status" value="2"/>
</dbReference>
<dbReference type="GO" id="GO:0000725">
    <property type="term" value="P:recombinational repair"/>
    <property type="evidence" value="ECO:0007669"/>
    <property type="project" value="TreeGrafter"/>
</dbReference>
<evidence type="ECO:0000256" key="6">
    <source>
        <dbReference type="ARBA" id="ARBA00034617"/>
    </source>
</evidence>
<keyword evidence="1 9" id="KW-0547">Nucleotide-binding</keyword>
<dbReference type="GO" id="GO:0005694">
    <property type="term" value="C:chromosome"/>
    <property type="evidence" value="ECO:0007669"/>
    <property type="project" value="InterPro"/>
</dbReference>
<evidence type="ECO:0000256" key="4">
    <source>
        <dbReference type="ARBA" id="ARBA00022840"/>
    </source>
</evidence>
<dbReference type="PROSITE" id="PS51198">
    <property type="entry name" value="UVRD_HELICASE_ATP_BIND"/>
    <property type="match status" value="1"/>
</dbReference>
<dbReference type="Pfam" id="PF00580">
    <property type="entry name" value="UvrD-helicase"/>
    <property type="match status" value="1"/>
</dbReference>
<evidence type="ECO:0000313" key="12">
    <source>
        <dbReference type="Proteomes" id="UP000244335"/>
    </source>
</evidence>
<keyword evidence="4 9" id="KW-0067">ATP-binding</keyword>
<keyword evidence="2 9" id="KW-0378">Hydrolase</keyword>
<evidence type="ECO:0000256" key="2">
    <source>
        <dbReference type="ARBA" id="ARBA00022801"/>
    </source>
</evidence>
<dbReference type="PANTHER" id="PTHR11070:SF63">
    <property type="entry name" value="DNA HELICASE IV"/>
    <property type="match status" value="1"/>
</dbReference>
<dbReference type="InterPro" id="IPR014016">
    <property type="entry name" value="UvrD-like_ATP-bd"/>
</dbReference>
<feature type="binding site" evidence="9">
    <location>
        <begin position="198"/>
        <end position="205"/>
    </location>
    <ligand>
        <name>ATP</name>
        <dbReference type="ChEBI" id="CHEBI:30616"/>
    </ligand>
</feature>